<dbReference type="VEuPathDB" id="MicrosporidiaDB:NBO_3g0015"/>
<feature type="signal peptide" evidence="1">
    <location>
        <begin position="1"/>
        <end position="17"/>
    </location>
</feature>
<name>R0MBY4_NOSB1</name>
<dbReference type="EMBL" id="KB908911">
    <property type="protein sequence ID" value="EOB15464.1"/>
    <property type="molecule type" value="Genomic_DNA"/>
</dbReference>
<evidence type="ECO:0000313" key="2">
    <source>
        <dbReference type="EMBL" id="EOB15464.1"/>
    </source>
</evidence>
<feature type="chain" id="PRO_5004344026" description="Secreted protein" evidence="1">
    <location>
        <begin position="18"/>
        <end position="73"/>
    </location>
</feature>
<dbReference type="HOGENOM" id="CLU_2705452_0_0_1"/>
<dbReference type="AlphaFoldDB" id="R0MBY4"/>
<proteinExistence type="predicted"/>
<organism evidence="2 3">
    <name type="scientific">Nosema bombycis (strain CQ1 / CVCC 102059)</name>
    <name type="common">Microsporidian parasite</name>
    <name type="synonym">Pebrine of silkworm</name>
    <dbReference type="NCBI Taxonomy" id="578461"/>
    <lineage>
        <taxon>Eukaryota</taxon>
        <taxon>Fungi</taxon>
        <taxon>Fungi incertae sedis</taxon>
        <taxon>Microsporidia</taxon>
        <taxon>Nosematidae</taxon>
        <taxon>Nosema</taxon>
    </lineage>
</organism>
<evidence type="ECO:0008006" key="4">
    <source>
        <dbReference type="Google" id="ProtNLM"/>
    </source>
</evidence>
<keyword evidence="1" id="KW-0732">Signal</keyword>
<evidence type="ECO:0000313" key="3">
    <source>
        <dbReference type="Proteomes" id="UP000016927"/>
    </source>
</evidence>
<sequence>MKRLLMFIAIFFGLTLCQSPVVGAFSNTVKENISAQSEKDQKAIQGTTEKLLSNLDKVSAEGEEGGEQTAEGS</sequence>
<reference evidence="2 3" key="1">
    <citation type="journal article" date="2013" name="BMC Genomics">
        <title>Comparative genomics of parasitic silkworm microsporidia reveal an association between genome expansion and host adaptation.</title>
        <authorList>
            <person name="Pan G."/>
            <person name="Xu J."/>
            <person name="Li T."/>
            <person name="Xia Q."/>
            <person name="Liu S.L."/>
            <person name="Zhang G."/>
            <person name="Li S."/>
            <person name="Li C."/>
            <person name="Liu H."/>
            <person name="Yang L."/>
            <person name="Liu T."/>
            <person name="Zhang X."/>
            <person name="Wu Z."/>
            <person name="Fan W."/>
            <person name="Dang X."/>
            <person name="Xiang H."/>
            <person name="Tao M."/>
            <person name="Li Y."/>
            <person name="Hu J."/>
            <person name="Li Z."/>
            <person name="Lin L."/>
            <person name="Luo J."/>
            <person name="Geng L."/>
            <person name="Wang L."/>
            <person name="Long M."/>
            <person name="Wan Y."/>
            <person name="He N."/>
            <person name="Zhang Z."/>
            <person name="Lu C."/>
            <person name="Keeling P.J."/>
            <person name="Wang J."/>
            <person name="Xiang Z."/>
            <person name="Zhou Z."/>
        </authorList>
    </citation>
    <scope>NUCLEOTIDE SEQUENCE [LARGE SCALE GENOMIC DNA]</scope>
    <source>
        <strain evidence="3">CQ1 / CVCC 102059</strain>
    </source>
</reference>
<dbReference type="Proteomes" id="UP000016927">
    <property type="component" value="Unassembled WGS sequence"/>
</dbReference>
<gene>
    <name evidence="2" type="ORF">NBO_3g0015</name>
</gene>
<keyword evidence="3" id="KW-1185">Reference proteome</keyword>
<protein>
    <recommendedName>
        <fullName evidence="4">Secreted protein</fullName>
    </recommendedName>
</protein>
<evidence type="ECO:0000256" key="1">
    <source>
        <dbReference type="SAM" id="SignalP"/>
    </source>
</evidence>
<accession>R0MBY4</accession>